<evidence type="ECO:0000313" key="7">
    <source>
        <dbReference type="Proteomes" id="UP000182762"/>
    </source>
</evidence>
<protein>
    <submittedName>
        <fullName evidence="6">Manganese/zinc/iron transport system ATP-binding protein</fullName>
    </submittedName>
</protein>
<dbReference type="InterPro" id="IPR050153">
    <property type="entry name" value="Metal_Ion_Import_ABC"/>
</dbReference>
<dbReference type="PROSITE" id="PS00211">
    <property type="entry name" value="ABC_TRANSPORTER_1"/>
    <property type="match status" value="1"/>
</dbReference>
<accession>A0A1I6C5Y6</accession>
<proteinExistence type="inferred from homology"/>
<dbReference type="InterPro" id="IPR017871">
    <property type="entry name" value="ABC_transporter-like_CS"/>
</dbReference>
<reference evidence="6 7" key="1">
    <citation type="submission" date="2016-10" db="EMBL/GenBank/DDBJ databases">
        <authorList>
            <person name="Varghese N."/>
            <person name="Submissions S."/>
        </authorList>
    </citation>
    <scope>NUCLEOTIDE SEQUENCE [LARGE SCALE GENOMIC DNA]</scope>
    <source>
        <strain evidence="6 7">DSM 13796</strain>
    </source>
</reference>
<sequence length="249" mass="27779">MEPVRVDNLTVAYHKKPVLQNVSFSIPEGKLIGIIGPNGAGKSTLIKAILGLIPKASGHVSIYDKPYEKQRSLVGYVPQRGSVDWDFPTNALDVVLMGRYRHIGWLKYPSKKDKQFAMDCLDKVGMSAFAGRQISQLSGGQQQRVFLARALAQDAKVYFMDEPFVGVDAATEKAIITLLDELKKQGKTVLVVHHDLQTVQEYFDWVFLLNMRKIAIGPTEEVFTFDNLQTTYGGGLAFLNQKMLVTSKK</sequence>
<dbReference type="Gene3D" id="3.40.50.300">
    <property type="entry name" value="P-loop containing nucleotide triphosphate hydrolases"/>
    <property type="match status" value="1"/>
</dbReference>
<dbReference type="SMART" id="SM00382">
    <property type="entry name" value="AAA"/>
    <property type="match status" value="1"/>
</dbReference>
<dbReference type="RefSeq" id="WP_061804005.1">
    <property type="nucleotide sequence ID" value="NZ_FOXX01000027.1"/>
</dbReference>
<dbReference type="Pfam" id="PF00005">
    <property type="entry name" value="ABC_tran"/>
    <property type="match status" value="1"/>
</dbReference>
<dbReference type="InterPro" id="IPR003439">
    <property type="entry name" value="ABC_transporter-like_ATP-bd"/>
</dbReference>
<evidence type="ECO:0000256" key="2">
    <source>
        <dbReference type="ARBA" id="ARBA00022448"/>
    </source>
</evidence>
<comment type="similarity">
    <text evidence="1">Belongs to the ABC transporter superfamily.</text>
</comment>
<evidence type="ECO:0000256" key="3">
    <source>
        <dbReference type="ARBA" id="ARBA00022741"/>
    </source>
</evidence>
<dbReference type="GeneID" id="93713593"/>
<evidence type="ECO:0000256" key="4">
    <source>
        <dbReference type="ARBA" id="ARBA00022840"/>
    </source>
</evidence>
<evidence type="ECO:0000313" key="6">
    <source>
        <dbReference type="EMBL" id="SFQ88609.1"/>
    </source>
</evidence>
<gene>
    <name evidence="6" type="ORF">SAMN02745910_05085</name>
</gene>
<keyword evidence="2" id="KW-0813">Transport</keyword>
<evidence type="ECO:0000256" key="1">
    <source>
        <dbReference type="ARBA" id="ARBA00005417"/>
    </source>
</evidence>
<organism evidence="6 7">
    <name type="scientific">Priestia endophytica DSM 13796</name>
    <dbReference type="NCBI Taxonomy" id="1121089"/>
    <lineage>
        <taxon>Bacteria</taxon>
        <taxon>Bacillati</taxon>
        <taxon>Bacillota</taxon>
        <taxon>Bacilli</taxon>
        <taxon>Bacillales</taxon>
        <taxon>Bacillaceae</taxon>
        <taxon>Priestia</taxon>
    </lineage>
</organism>
<dbReference type="GO" id="GO:0005524">
    <property type="term" value="F:ATP binding"/>
    <property type="evidence" value="ECO:0007669"/>
    <property type="project" value="UniProtKB-KW"/>
</dbReference>
<dbReference type="InterPro" id="IPR027417">
    <property type="entry name" value="P-loop_NTPase"/>
</dbReference>
<feature type="domain" description="ABC transporter" evidence="5">
    <location>
        <begin position="4"/>
        <end position="236"/>
    </location>
</feature>
<dbReference type="Proteomes" id="UP000182762">
    <property type="component" value="Unassembled WGS sequence"/>
</dbReference>
<dbReference type="EMBL" id="FOXX01000027">
    <property type="protein sequence ID" value="SFQ88609.1"/>
    <property type="molecule type" value="Genomic_DNA"/>
</dbReference>
<name>A0A1I6C5Y6_9BACI</name>
<dbReference type="SUPFAM" id="SSF52540">
    <property type="entry name" value="P-loop containing nucleoside triphosphate hydrolases"/>
    <property type="match status" value="1"/>
</dbReference>
<keyword evidence="3" id="KW-0547">Nucleotide-binding</keyword>
<keyword evidence="7" id="KW-1185">Reference proteome</keyword>
<dbReference type="PROSITE" id="PS50893">
    <property type="entry name" value="ABC_TRANSPORTER_2"/>
    <property type="match status" value="1"/>
</dbReference>
<keyword evidence="4 6" id="KW-0067">ATP-binding</keyword>
<evidence type="ECO:0000259" key="5">
    <source>
        <dbReference type="PROSITE" id="PS50893"/>
    </source>
</evidence>
<dbReference type="PANTHER" id="PTHR42734:SF5">
    <property type="entry name" value="IRON TRANSPORT SYSTEM ATP-BINDING PROTEIN HI_0361-RELATED"/>
    <property type="match status" value="1"/>
</dbReference>
<dbReference type="CDD" id="cd03235">
    <property type="entry name" value="ABC_Metallic_Cations"/>
    <property type="match status" value="1"/>
</dbReference>
<dbReference type="PANTHER" id="PTHR42734">
    <property type="entry name" value="METAL TRANSPORT SYSTEM ATP-BINDING PROTEIN TM_0124-RELATED"/>
    <property type="match status" value="1"/>
</dbReference>
<comment type="caution">
    <text evidence="6">The sequence shown here is derived from an EMBL/GenBank/DDBJ whole genome shotgun (WGS) entry which is preliminary data.</text>
</comment>
<dbReference type="InterPro" id="IPR003593">
    <property type="entry name" value="AAA+_ATPase"/>
</dbReference>